<name>A0A835LM61_9MAGN</name>
<dbReference type="AlphaFoldDB" id="A0A835LM61"/>
<keyword evidence="3" id="KW-1185">Reference proteome</keyword>
<evidence type="ECO:0000256" key="1">
    <source>
        <dbReference type="SAM" id="MobiDB-lite"/>
    </source>
</evidence>
<organism evidence="2 3">
    <name type="scientific">Coptis chinensis</name>
    <dbReference type="NCBI Taxonomy" id="261450"/>
    <lineage>
        <taxon>Eukaryota</taxon>
        <taxon>Viridiplantae</taxon>
        <taxon>Streptophyta</taxon>
        <taxon>Embryophyta</taxon>
        <taxon>Tracheophyta</taxon>
        <taxon>Spermatophyta</taxon>
        <taxon>Magnoliopsida</taxon>
        <taxon>Ranunculales</taxon>
        <taxon>Ranunculaceae</taxon>
        <taxon>Coptidoideae</taxon>
        <taxon>Coptis</taxon>
    </lineage>
</organism>
<accession>A0A835LM61</accession>
<feature type="compositionally biased region" description="Basic and acidic residues" evidence="1">
    <location>
        <begin position="9"/>
        <end position="36"/>
    </location>
</feature>
<dbReference type="Proteomes" id="UP000631114">
    <property type="component" value="Unassembled WGS sequence"/>
</dbReference>
<feature type="region of interest" description="Disordered" evidence="1">
    <location>
        <begin position="1"/>
        <end position="36"/>
    </location>
</feature>
<feature type="compositionally biased region" description="Gly residues" evidence="1">
    <location>
        <begin position="70"/>
        <end position="94"/>
    </location>
</feature>
<comment type="caution">
    <text evidence="2">The sequence shown here is derived from an EMBL/GenBank/DDBJ whole genome shotgun (WGS) entry which is preliminary data.</text>
</comment>
<reference evidence="2 3" key="1">
    <citation type="submission" date="2020-10" db="EMBL/GenBank/DDBJ databases">
        <title>The Coptis chinensis genome and diversification of protoberbering-type alkaloids.</title>
        <authorList>
            <person name="Wang B."/>
            <person name="Shu S."/>
            <person name="Song C."/>
            <person name="Liu Y."/>
        </authorList>
    </citation>
    <scope>NUCLEOTIDE SEQUENCE [LARGE SCALE GENOMIC DNA]</scope>
    <source>
        <strain evidence="2">HL-2020</strain>
        <tissue evidence="2">Leaf</tissue>
    </source>
</reference>
<gene>
    <name evidence="2" type="ORF">IFM89_012305</name>
</gene>
<proteinExistence type="predicted"/>
<sequence>MDVMLGSYDTRHETFKSFAKPDTRGSGKSRSVDPTDKFCNHCNREGHDESSCFQLHGFSEWWGDRPRGSKGPGRGGGRTGRGGGRAGSGCGRGYGAPSVRANKTGGAGTSSMQAKASRKRRAVGDEAASCGLSTLDKGSAVQPVQQPAHEDMRDEGLENTVGEQDALVDSELGRGKRAKTPST</sequence>
<protein>
    <submittedName>
        <fullName evidence="2">Uncharacterized protein</fullName>
    </submittedName>
</protein>
<dbReference type="EMBL" id="JADFTS010000007">
    <property type="protein sequence ID" value="KAF9596574.1"/>
    <property type="molecule type" value="Genomic_DNA"/>
</dbReference>
<dbReference type="OrthoDB" id="1715294at2759"/>
<feature type="region of interest" description="Disordered" evidence="1">
    <location>
        <begin position="59"/>
        <end position="183"/>
    </location>
</feature>
<evidence type="ECO:0000313" key="3">
    <source>
        <dbReference type="Proteomes" id="UP000631114"/>
    </source>
</evidence>
<evidence type="ECO:0000313" key="2">
    <source>
        <dbReference type="EMBL" id="KAF9596574.1"/>
    </source>
</evidence>